<dbReference type="PANTHER" id="PTHR12109:SF11">
    <property type="entry name" value="PROTEIN CBG02634"/>
    <property type="match status" value="1"/>
</dbReference>
<evidence type="ECO:0000256" key="2">
    <source>
        <dbReference type="ARBA" id="ARBA00022771"/>
    </source>
</evidence>
<evidence type="ECO:0000256" key="1">
    <source>
        <dbReference type="ARBA" id="ARBA00022723"/>
    </source>
</evidence>
<evidence type="ECO:0000313" key="8">
    <source>
        <dbReference type="Proteomes" id="UP000008281"/>
    </source>
</evidence>
<dbReference type="SMART" id="SM00184">
    <property type="entry name" value="RING"/>
    <property type="match status" value="1"/>
</dbReference>
<feature type="compositionally biased region" description="Acidic residues" evidence="5">
    <location>
        <begin position="521"/>
        <end position="532"/>
    </location>
</feature>
<feature type="region of interest" description="Disordered" evidence="5">
    <location>
        <begin position="622"/>
        <end position="649"/>
    </location>
</feature>
<feature type="region of interest" description="Disordered" evidence="5">
    <location>
        <begin position="478"/>
        <end position="567"/>
    </location>
</feature>
<dbReference type="InterPro" id="IPR018957">
    <property type="entry name" value="Znf_C3HC4_RING-type"/>
</dbReference>
<name>E3LR70_CAERE</name>
<feature type="compositionally biased region" description="Basic and acidic residues" evidence="5">
    <location>
        <begin position="8"/>
        <end position="20"/>
    </location>
</feature>
<gene>
    <name evidence="7" type="ORF">CRE_26290</name>
</gene>
<feature type="compositionally biased region" description="Polar residues" evidence="5">
    <location>
        <begin position="417"/>
        <end position="433"/>
    </location>
</feature>
<feature type="region of interest" description="Disordered" evidence="5">
    <location>
        <begin position="417"/>
        <end position="438"/>
    </location>
</feature>
<accession>E3LR70</accession>
<reference evidence="7" key="1">
    <citation type="submission" date="2007-07" db="EMBL/GenBank/DDBJ databases">
        <title>PCAP assembly of the Caenorhabditis remanei genome.</title>
        <authorList>
            <consortium name="The Caenorhabditis remanei Sequencing Consortium"/>
            <person name="Wilson R.K."/>
        </authorList>
    </citation>
    <scope>NUCLEOTIDE SEQUENCE [LARGE SCALE GENOMIC DNA]</scope>
    <source>
        <strain evidence="7">PB4641</strain>
    </source>
</reference>
<dbReference type="RefSeq" id="XP_003113928.2">
    <property type="nucleotide sequence ID" value="XM_003113880.2"/>
</dbReference>
<dbReference type="PANTHER" id="PTHR12109">
    <property type="entry name" value="RING FINGER PROTEIN 141-RELATED"/>
    <property type="match status" value="1"/>
</dbReference>
<dbReference type="SUPFAM" id="SSF57850">
    <property type="entry name" value="RING/U-box"/>
    <property type="match status" value="1"/>
</dbReference>
<dbReference type="KEGG" id="crq:GCK72_006235"/>
<dbReference type="EMBL" id="DS268413">
    <property type="protein sequence ID" value="EFP07840.1"/>
    <property type="molecule type" value="Genomic_DNA"/>
</dbReference>
<dbReference type="CTD" id="9815205"/>
<dbReference type="FunCoup" id="E3LR70">
    <property type="interactions" value="477"/>
</dbReference>
<dbReference type="OrthoDB" id="21204at2759"/>
<evidence type="ECO:0000256" key="5">
    <source>
        <dbReference type="SAM" id="MobiDB-lite"/>
    </source>
</evidence>
<dbReference type="InterPro" id="IPR047126">
    <property type="entry name" value="RNF141-like"/>
</dbReference>
<feature type="compositionally biased region" description="Acidic residues" evidence="5">
    <location>
        <begin position="48"/>
        <end position="59"/>
    </location>
</feature>
<dbReference type="Pfam" id="PF00097">
    <property type="entry name" value="zf-C3HC4"/>
    <property type="match status" value="1"/>
</dbReference>
<keyword evidence="8" id="KW-1185">Reference proteome</keyword>
<dbReference type="InParanoid" id="E3LR70"/>
<evidence type="ECO:0000259" key="6">
    <source>
        <dbReference type="PROSITE" id="PS50089"/>
    </source>
</evidence>
<proteinExistence type="predicted"/>
<dbReference type="PROSITE" id="PS50089">
    <property type="entry name" value="ZF_RING_2"/>
    <property type="match status" value="1"/>
</dbReference>
<keyword evidence="3" id="KW-0862">Zinc</keyword>
<protein>
    <recommendedName>
        <fullName evidence="6">RING-type domain-containing protein</fullName>
    </recommendedName>
</protein>
<evidence type="ECO:0000256" key="4">
    <source>
        <dbReference type="PROSITE-ProRule" id="PRU00175"/>
    </source>
</evidence>
<dbReference type="eggNOG" id="KOG0800">
    <property type="taxonomic scope" value="Eukaryota"/>
</dbReference>
<feature type="compositionally biased region" description="Low complexity" evidence="5">
    <location>
        <begin position="485"/>
        <end position="499"/>
    </location>
</feature>
<dbReference type="InterPro" id="IPR013083">
    <property type="entry name" value="Znf_RING/FYVE/PHD"/>
</dbReference>
<sequence length="675" mass="75827">MESNTPTSRDDEPQTSRDDEPSSSPKSPKRFGMPDFKFESLADSPIKEDDDDEEDTEPVEECSVCRNEIMDTCTLSDCTHEFCYDCIIGWLTKGSGPFCPMCKAPVSFIKRKGADQEISVQQIKAEQEPEATTSEDLLTEKRIVTRKIRGCRRIMNKIDEVIGSSSRNLEGQRREARAAELRKMKQLCVSQLNSLQMLRDDIEHGAAKGLIVSKAEFRRLVYERQVIVEGLPQHHRSITKQEFLTNIEHYRTVLNTFLSVELKSLPAKVQPKVDKENMWYFYTLHDAAPDDNDEFVHRIFSMISDQGIDNLNSKDINEALNGLVTCRNIMTFIGEIKSLINSRMTFLEWCGSVTYRNRLDRGGRENVGTEVVTVDDTVDDDEVEPVRNDRHSHSNYNLRNRQFSVFTPFDKIFNPSNGFQRQAMNNRHPSSSDTDQDDDIYFQAPLRLGPTGVNPFRPMAHASFPPIPPAGLYWSDLTNPSSKLTRPPRSPTSGTSSKPIPVVSLDDDDGDESSRHSNSSADEDIQVVDESDGTIVLDETLRTPSIQAPTKSGLGKRKSGLSHQDQDQWKRIKVEPLPHGLVQDVQSLITKYRIPTDRVASMIQSATEQAIISIPAPEPVDLLSSTKNTKEPSNSATSPNLQPDEALQLAGYLARNGLGPWSKNAPTKPTSPYNH</sequence>
<dbReference type="PROSITE" id="PS00518">
    <property type="entry name" value="ZF_RING_1"/>
    <property type="match status" value="1"/>
</dbReference>
<dbReference type="GO" id="GO:0008270">
    <property type="term" value="F:zinc ion binding"/>
    <property type="evidence" value="ECO:0007669"/>
    <property type="project" value="UniProtKB-KW"/>
</dbReference>
<dbReference type="HOGENOM" id="CLU_024532_0_0_1"/>
<dbReference type="Gene3D" id="3.30.40.10">
    <property type="entry name" value="Zinc/RING finger domain, C3HC4 (zinc finger)"/>
    <property type="match status" value="1"/>
</dbReference>
<dbReference type="OMA" id="CYDCIIG"/>
<dbReference type="InterPro" id="IPR017907">
    <property type="entry name" value="Znf_RING_CS"/>
</dbReference>
<organism evidence="8">
    <name type="scientific">Caenorhabditis remanei</name>
    <name type="common">Caenorhabditis vulgaris</name>
    <dbReference type="NCBI Taxonomy" id="31234"/>
    <lineage>
        <taxon>Eukaryota</taxon>
        <taxon>Metazoa</taxon>
        <taxon>Ecdysozoa</taxon>
        <taxon>Nematoda</taxon>
        <taxon>Chromadorea</taxon>
        <taxon>Rhabditida</taxon>
        <taxon>Rhabditina</taxon>
        <taxon>Rhabditomorpha</taxon>
        <taxon>Rhabditoidea</taxon>
        <taxon>Rhabditidae</taxon>
        <taxon>Peloderinae</taxon>
        <taxon>Caenorhabditis</taxon>
    </lineage>
</organism>
<dbReference type="InterPro" id="IPR001841">
    <property type="entry name" value="Znf_RING"/>
</dbReference>
<feature type="compositionally biased region" description="Polar residues" evidence="5">
    <location>
        <begin position="623"/>
        <end position="641"/>
    </location>
</feature>
<evidence type="ECO:0000313" key="7">
    <source>
        <dbReference type="EMBL" id="EFP07840.1"/>
    </source>
</evidence>
<dbReference type="AlphaFoldDB" id="E3LR70"/>
<keyword evidence="2 4" id="KW-0863">Zinc-finger</keyword>
<dbReference type="Proteomes" id="UP000008281">
    <property type="component" value="Unassembled WGS sequence"/>
</dbReference>
<evidence type="ECO:0000256" key="3">
    <source>
        <dbReference type="ARBA" id="ARBA00022833"/>
    </source>
</evidence>
<dbReference type="GeneID" id="9815205"/>
<feature type="domain" description="RING-type" evidence="6">
    <location>
        <begin position="62"/>
        <end position="103"/>
    </location>
</feature>
<feature type="region of interest" description="Disordered" evidence="5">
    <location>
        <begin position="1"/>
        <end position="59"/>
    </location>
</feature>
<keyword evidence="1" id="KW-0479">Metal-binding</keyword>
<dbReference type="STRING" id="31234.E3LR70"/>